<feature type="signal peptide" evidence="1">
    <location>
        <begin position="1"/>
        <end position="18"/>
    </location>
</feature>
<evidence type="ECO:0008006" key="4">
    <source>
        <dbReference type="Google" id="ProtNLM"/>
    </source>
</evidence>
<evidence type="ECO:0000313" key="2">
    <source>
        <dbReference type="EMBL" id="MCG2576464.1"/>
    </source>
</evidence>
<dbReference type="Proteomes" id="UP001165384">
    <property type="component" value="Unassembled WGS sequence"/>
</dbReference>
<organism evidence="2 3">
    <name type="scientific">Dechloromonas hankyongensis</name>
    <dbReference type="NCBI Taxonomy" id="2908002"/>
    <lineage>
        <taxon>Bacteria</taxon>
        <taxon>Pseudomonadati</taxon>
        <taxon>Pseudomonadota</taxon>
        <taxon>Betaproteobacteria</taxon>
        <taxon>Rhodocyclales</taxon>
        <taxon>Azonexaceae</taxon>
        <taxon>Dechloromonas</taxon>
    </lineage>
</organism>
<keyword evidence="3" id="KW-1185">Reference proteome</keyword>
<comment type="caution">
    <text evidence="2">The sequence shown here is derived from an EMBL/GenBank/DDBJ whole genome shotgun (WGS) entry which is preliminary data.</text>
</comment>
<dbReference type="PROSITE" id="PS51257">
    <property type="entry name" value="PROKAR_LIPOPROTEIN"/>
    <property type="match status" value="1"/>
</dbReference>
<reference evidence="2" key="1">
    <citation type="submission" date="2022-01" db="EMBL/GenBank/DDBJ databases">
        <authorList>
            <person name="Jo J.-H."/>
            <person name="Im W.-T."/>
        </authorList>
    </citation>
    <scope>NUCLEOTIDE SEQUENCE</scope>
    <source>
        <strain evidence="2">XY25</strain>
    </source>
</reference>
<gene>
    <name evidence="2" type="ORF">LZ012_05585</name>
</gene>
<evidence type="ECO:0000256" key="1">
    <source>
        <dbReference type="SAM" id="SignalP"/>
    </source>
</evidence>
<protein>
    <recommendedName>
        <fullName evidence="4">Pilus assembly protein</fullName>
    </recommendedName>
</protein>
<feature type="chain" id="PRO_5045644966" description="Pilus assembly protein" evidence="1">
    <location>
        <begin position="19"/>
        <end position="95"/>
    </location>
</feature>
<evidence type="ECO:0000313" key="3">
    <source>
        <dbReference type="Proteomes" id="UP001165384"/>
    </source>
</evidence>
<keyword evidence="1" id="KW-0732">Signal</keyword>
<proteinExistence type="predicted"/>
<accession>A0ABS9JZZ2</accession>
<name>A0ABS9JZZ2_9RHOO</name>
<sequence length="95" mass="9856">MNRTTAALCAMAGILALAGCTATTTPKSDARMGEAMLLMRAQQTLNPEASRNAEPVVGLDGKAAKGALDNYRDSFRQPPAETANFLSIGTVGGTR</sequence>
<dbReference type="EMBL" id="JAKLTN010000001">
    <property type="protein sequence ID" value="MCG2576464.1"/>
    <property type="molecule type" value="Genomic_DNA"/>
</dbReference>
<dbReference type="RefSeq" id="WP_275708421.1">
    <property type="nucleotide sequence ID" value="NZ_JAKLTN010000001.1"/>
</dbReference>